<comment type="caution">
    <text evidence="2">The sequence shown here is derived from an EMBL/GenBank/DDBJ whole genome shotgun (WGS) entry which is preliminary data.</text>
</comment>
<feature type="compositionally biased region" description="Basic and acidic residues" evidence="1">
    <location>
        <begin position="22"/>
        <end position="44"/>
    </location>
</feature>
<dbReference type="Proteomes" id="UP000324222">
    <property type="component" value="Unassembled WGS sequence"/>
</dbReference>
<protein>
    <submittedName>
        <fullName evidence="2">Uncharacterized protein</fullName>
    </submittedName>
</protein>
<evidence type="ECO:0000313" key="3">
    <source>
        <dbReference type="Proteomes" id="UP000324222"/>
    </source>
</evidence>
<gene>
    <name evidence="2" type="ORF">E2C01_057500</name>
</gene>
<evidence type="ECO:0000313" key="2">
    <source>
        <dbReference type="EMBL" id="MPC63402.1"/>
    </source>
</evidence>
<name>A0A5B7GWZ4_PORTR</name>
<accession>A0A5B7GWZ4</accession>
<evidence type="ECO:0000256" key="1">
    <source>
        <dbReference type="SAM" id="MobiDB-lite"/>
    </source>
</evidence>
<feature type="region of interest" description="Disordered" evidence="1">
    <location>
        <begin position="22"/>
        <end position="63"/>
    </location>
</feature>
<reference evidence="2 3" key="1">
    <citation type="submission" date="2019-05" db="EMBL/GenBank/DDBJ databases">
        <title>Another draft genome of Portunus trituberculatus and its Hox gene families provides insights of decapod evolution.</title>
        <authorList>
            <person name="Jeong J.-H."/>
            <person name="Song I."/>
            <person name="Kim S."/>
            <person name="Choi T."/>
            <person name="Kim D."/>
            <person name="Ryu S."/>
            <person name="Kim W."/>
        </authorList>
    </citation>
    <scope>NUCLEOTIDE SEQUENCE [LARGE SCALE GENOMIC DNA]</scope>
    <source>
        <tissue evidence="2">Muscle</tissue>
    </source>
</reference>
<sequence length="63" mass="6974">MGDPRTLLELSGALKRYYAEEVQGREGERRGGEEQRRVQWKEQGGETNCGRAASGEVSKGYVG</sequence>
<keyword evidence="3" id="KW-1185">Reference proteome</keyword>
<organism evidence="2 3">
    <name type="scientific">Portunus trituberculatus</name>
    <name type="common">Swimming crab</name>
    <name type="synonym">Neptunus trituberculatus</name>
    <dbReference type="NCBI Taxonomy" id="210409"/>
    <lineage>
        <taxon>Eukaryota</taxon>
        <taxon>Metazoa</taxon>
        <taxon>Ecdysozoa</taxon>
        <taxon>Arthropoda</taxon>
        <taxon>Crustacea</taxon>
        <taxon>Multicrustacea</taxon>
        <taxon>Malacostraca</taxon>
        <taxon>Eumalacostraca</taxon>
        <taxon>Eucarida</taxon>
        <taxon>Decapoda</taxon>
        <taxon>Pleocyemata</taxon>
        <taxon>Brachyura</taxon>
        <taxon>Eubrachyura</taxon>
        <taxon>Portunoidea</taxon>
        <taxon>Portunidae</taxon>
        <taxon>Portuninae</taxon>
        <taxon>Portunus</taxon>
    </lineage>
</organism>
<proteinExistence type="predicted"/>
<dbReference type="AlphaFoldDB" id="A0A5B7GWZ4"/>
<dbReference type="EMBL" id="VSRR010020755">
    <property type="protein sequence ID" value="MPC63402.1"/>
    <property type="molecule type" value="Genomic_DNA"/>
</dbReference>